<reference evidence="9" key="2">
    <citation type="submission" date="2020-09" db="EMBL/GenBank/DDBJ databases">
        <authorList>
            <person name="Sun Q."/>
            <person name="Ohkuma M."/>
        </authorList>
    </citation>
    <scope>NUCLEOTIDE SEQUENCE</scope>
    <source>
        <strain evidence="9">JCM 4646</strain>
    </source>
</reference>
<dbReference type="Proteomes" id="UP000617734">
    <property type="component" value="Unassembled WGS sequence"/>
</dbReference>
<evidence type="ECO:0000313" key="10">
    <source>
        <dbReference type="Proteomes" id="UP000617734"/>
    </source>
</evidence>
<dbReference type="EMBL" id="BNBO01000070">
    <property type="protein sequence ID" value="GHH84070.1"/>
    <property type="molecule type" value="Genomic_DNA"/>
</dbReference>
<evidence type="ECO:0000256" key="1">
    <source>
        <dbReference type="ARBA" id="ARBA00004141"/>
    </source>
</evidence>
<sequence length="369" mass="37896">MASSGRLPSRQYRAQPSPIPMPPIVARAPAFKTCGGPGGQGGAMEAKQRTGSPYLLLMVTMVLWGSAFSSSKSVVEHVPHTVAAFLRFGGGALALLAAVAIFGNRSARVPPRAGRRAMTAGVLGVFAYNGFFFWGLSLAPSLDAGILIPVMSPVLTSSFLLVTRRETASRARLAGLTLGLVGAVVFFLGAGGSTHGNSTQLAGDTLFLLSAVCWAAFTLVGPKVMAAVEPLRATTYATCAGAVLLGLLAAPDIPGMHWSTLPAGVWLNTAYLAVGPAAVANLFYYRGVAAVGPASASLMMFAVPVVNTLCATILLGESFGALQGAGALVLLSGAALAVTQGRLPWRSTARHHRGVGPAGRGESEDVVRR</sequence>
<proteinExistence type="inferred from homology"/>
<feature type="transmembrane region" description="Helical" evidence="7">
    <location>
        <begin position="173"/>
        <end position="193"/>
    </location>
</feature>
<evidence type="ECO:0000256" key="5">
    <source>
        <dbReference type="ARBA" id="ARBA00023136"/>
    </source>
</evidence>
<dbReference type="PANTHER" id="PTHR32322">
    <property type="entry name" value="INNER MEMBRANE TRANSPORTER"/>
    <property type="match status" value="1"/>
</dbReference>
<feature type="region of interest" description="Disordered" evidence="6">
    <location>
        <begin position="1"/>
        <end position="20"/>
    </location>
</feature>
<dbReference type="AlphaFoldDB" id="A0A919L3Z2"/>
<dbReference type="InterPro" id="IPR000620">
    <property type="entry name" value="EamA_dom"/>
</dbReference>
<feature type="transmembrane region" description="Helical" evidence="7">
    <location>
        <begin position="205"/>
        <end position="221"/>
    </location>
</feature>
<evidence type="ECO:0000256" key="2">
    <source>
        <dbReference type="ARBA" id="ARBA00007362"/>
    </source>
</evidence>
<feature type="region of interest" description="Disordered" evidence="6">
    <location>
        <begin position="349"/>
        <end position="369"/>
    </location>
</feature>
<feature type="transmembrane region" description="Helical" evidence="7">
    <location>
        <begin position="54"/>
        <end position="70"/>
    </location>
</feature>
<feature type="domain" description="EamA" evidence="8">
    <location>
        <begin position="202"/>
        <end position="338"/>
    </location>
</feature>
<feature type="transmembrane region" description="Helical" evidence="7">
    <location>
        <begin position="263"/>
        <end position="284"/>
    </location>
</feature>
<feature type="transmembrane region" description="Helical" evidence="7">
    <location>
        <begin position="321"/>
        <end position="343"/>
    </location>
</feature>
<keyword evidence="4 7" id="KW-1133">Transmembrane helix</keyword>
<evidence type="ECO:0000256" key="4">
    <source>
        <dbReference type="ARBA" id="ARBA00022989"/>
    </source>
</evidence>
<reference evidence="9" key="1">
    <citation type="journal article" date="2014" name="Int. J. Syst. Evol. Microbiol.">
        <title>Complete genome sequence of Corynebacterium casei LMG S-19264T (=DSM 44701T), isolated from a smear-ripened cheese.</title>
        <authorList>
            <consortium name="US DOE Joint Genome Institute (JGI-PGF)"/>
            <person name="Walter F."/>
            <person name="Albersmeier A."/>
            <person name="Kalinowski J."/>
            <person name="Ruckert C."/>
        </authorList>
    </citation>
    <scope>NUCLEOTIDE SEQUENCE</scope>
    <source>
        <strain evidence="9">JCM 4646</strain>
    </source>
</reference>
<feature type="transmembrane region" description="Helical" evidence="7">
    <location>
        <begin position="82"/>
        <end position="104"/>
    </location>
</feature>
<accession>A0A919L3Z2</accession>
<comment type="similarity">
    <text evidence="2">Belongs to the EamA transporter family.</text>
</comment>
<organism evidence="9 10">
    <name type="scientific">Kitasatospora indigofera</name>
    <dbReference type="NCBI Taxonomy" id="67307"/>
    <lineage>
        <taxon>Bacteria</taxon>
        <taxon>Bacillati</taxon>
        <taxon>Actinomycetota</taxon>
        <taxon>Actinomycetes</taxon>
        <taxon>Kitasatosporales</taxon>
        <taxon>Streptomycetaceae</taxon>
        <taxon>Kitasatospora</taxon>
    </lineage>
</organism>
<comment type="subcellular location">
    <subcellularLocation>
        <location evidence="1">Membrane</location>
        <topology evidence="1">Multi-pass membrane protein</topology>
    </subcellularLocation>
</comment>
<feature type="transmembrane region" description="Helical" evidence="7">
    <location>
        <begin position="116"/>
        <end position="136"/>
    </location>
</feature>
<dbReference type="SUPFAM" id="SSF103481">
    <property type="entry name" value="Multidrug resistance efflux transporter EmrE"/>
    <property type="match status" value="2"/>
</dbReference>
<keyword evidence="3 7" id="KW-0812">Transmembrane</keyword>
<feature type="transmembrane region" description="Helical" evidence="7">
    <location>
        <begin position="233"/>
        <end position="251"/>
    </location>
</feature>
<evidence type="ECO:0000256" key="6">
    <source>
        <dbReference type="SAM" id="MobiDB-lite"/>
    </source>
</evidence>
<dbReference type="InterPro" id="IPR050638">
    <property type="entry name" value="AA-Vitamin_Transporters"/>
</dbReference>
<keyword evidence="10" id="KW-1185">Reference proteome</keyword>
<feature type="transmembrane region" description="Helical" evidence="7">
    <location>
        <begin position="296"/>
        <end position="315"/>
    </location>
</feature>
<evidence type="ECO:0000256" key="7">
    <source>
        <dbReference type="SAM" id="Phobius"/>
    </source>
</evidence>
<evidence type="ECO:0000259" key="8">
    <source>
        <dbReference type="Pfam" id="PF00892"/>
    </source>
</evidence>
<evidence type="ECO:0000313" key="9">
    <source>
        <dbReference type="EMBL" id="GHH84070.1"/>
    </source>
</evidence>
<dbReference type="GO" id="GO:0016020">
    <property type="term" value="C:membrane"/>
    <property type="evidence" value="ECO:0007669"/>
    <property type="project" value="UniProtKB-SubCell"/>
</dbReference>
<dbReference type="PANTHER" id="PTHR32322:SF2">
    <property type="entry name" value="EAMA DOMAIN-CONTAINING PROTEIN"/>
    <property type="match status" value="1"/>
</dbReference>
<feature type="transmembrane region" description="Helical" evidence="7">
    <location>
        <begin position="142"/>
        <end position="161"/>
    </location>
</feature>
<dbReference type="Pfam" id="PF00892">
    <property type="entry name" value="EamA"/>
    <property type="match status" value="2"/>
</dbReference>
<gene>
    <name evidence="9" type="ORF">GCM10018781_72670</name>
</gene>
<feature type="domain" description="EamA" evidence="8">
    <location>
        <begin position="54"/>
        <end position="187"/>
    </location>
</feature>
<dbReference type="InterPro" id="IPR037185">
    <property type="entry name" value="EmrE-like"/>
</dbReference>
<comment type="caution">
    <text evidence="9">The sequence shown here is derived from an EMBL/GenBank/DDBJ whole genome shotgun (WGS) entry which is preliminary data.</text>
</comment>
<keyword evidence="5 7" id="KW-0472">Membrane</keyword>
<name>A0A919L3Z2_9ACTN</name>
<protein>
    <submittedName>
        <fullName evidence="9">Membrane protein</fullName>
    </submittedName>
</protein>
<evidence type="ECO:0000256" key="3">
    <source>
        <dbReference type="ARBA" id="ARBA00022692"/>
    </source>
</evidence>